<feature type="transmembrane region" description="Helical" evidence="1">
    <location>
        <begin position="12"/>
        <end position="30"/>
    </location>
</feature>
<accession>A0A0A2X235</accession>
<name>A0A0A2X235_9GAMM</name>
<organism evidence="2 3">
    <name type="scientific">Lysobacter dokdonensis DS-58</name>
    <dbReference type="NCBI Taxonomy" id="1300345"/>
    <lineage>
        <taxon>Bacteria</taxon>
        <taxon>Pseudomonadati</taxon>
        <taxon>Pseudomonadota</taxon>
        <taxon>Gammaproteobacteria</taxon>
        <taxon>Lysobacterales</taxon>
        <taxon>Lysobacteraceae</taxon>
        <taxon>Noviluteimonas</taxon>
    </lineage>
</organism>
<keyword evidence="1" id="KW-1133">Transmembrane helix</keyword>
<evidence type="ECO:0000313" key="3">
    <source>
        <dbReference type="Proteomes" id="UP000030518"/>
    </source>
</evidence>
<evidence type="ECO:0008006" key="4">
    <source>
        <dbReference type="Google" id="ProtNLM"/>
    </source>
</evidence>
<keyword evidence="1" id="KW-0472">Membrane</keyword>
<feature type="transmembrane region" description="Helical" evidence="1">
    <location>
        <begin position="87"/>
        <end position="104"/>
    </location>
</feature>
<evidence type="ECO:0000256" key="1">
    <source>
        <dbReference type="SAM" id="Phobius"/>
    </source>
</evidence>
<gene>
    <name evidence="2" type="ORF">LF41_2925</name>
</gene>
<evidence type="ECO:0000313" key="2">
    <source>
        <dbReference type="EMBL" id="KGQ19279.1"/>
    </source>
</evidence>
<dbReference type="Proteomes" id="UP000030518">
    <property type="component" value="Unassembled WGS sequence"/>
</dbReference>
<proteinExistence type="predicted"/>
<feature type="transmembrane region" description="Helical" evidence="1">
    <location>
        <begin position="153"/>
        <end position="172"/>
    </location>
</feature>
<keyword evidence="1" id="KW-0812">Transmembrane</keyword>
<keyword evidence="3" id="KW-1185">Reference proteome</keyword>
<dbReference type="EMBL" id="JRKJ01000008">
    <property type="protein sequence ID" value="KGQ19279.1"/>
    <property type="molecule type" value="Genomic_DNA"/>
</dbReference>
<feature type="transmembrane region" description="Helical" evidence="1">
    <location>
        <begin position="256"/>
        <end position="275"/>
    </location>
</feature>
<dbReference type="STRING" id="1300345.LF41_2925"/>
<protein>
    <recommendedName>
        <fullName evidence="4">Transmembrane protein</fullName>
    </recommendedName>
</protein>
<feature type="transmembrane region" description="Helical" evidence="1">
    <location>
        <begin position="192"/>
        <end position="217"/>
    </location>
</feature>
<reference evidence="2 3" key="1">
    <citation type="submission" date="2014-09" db="EMBL/GenBank/DDBJ databases">
        <title>Genome sequences of Lysobacter dokdonensis DS-58.</title>
        <authorList>
            <person name="Kim J.F."/>
            <person name="Kwak M.-J."/>
        </authorList>
    </citation>
    <scope>NUCLEOTIDE SEQUENCE [LARGE SCALE GENOMIC DNA]</scope>
    <source>
        <strain evidence="2 3">DS-58</strain>
    </source>
</reference>
<comment type="caution">
    <text evidence="2">The sequence shown here is derived from an EMBL/GenBank/DDBJ whole genome shotgun (WGS) entry which is preliminary data.</text>
</comment>
<dbReference type="PATRIC" id="fig|1300345.3.peg.1474"/>
<dbReference type="AlphaFoldDB" id="A0A0A2X235"/>
<feature type="transmembrane region" description="Helical" evidence="1">
    <location>
        <begin position="110"/>
        <end position="132"/>
    </location>
</feature>
<feature type="transmembrane region" description="Helical" evidence="1">
    <location>
        <begin position="42"/>
        <end position="75"/>
    </location>
</feature>
<feature type="transmembrane region" description="Helical" evidence="1">
    <location>
        <begin position="229"/>
        <end position="250"/>
    </location>
</feature>
<sequence>MVESKAARNVTELGTYAFLGPLVGLLAMVAMEGQHSLLNPAAWGAAVVLTIFLAPLAFVVGVIPALLAGLVALGWEARWPTRSAWRRLLRDVSAGLVGGAPWLFSHPRETLLGVHPMVTFCVIAAVVCGHVNHRRRVVRTLPVGRARIDWKRLAGTILLFVLLAPLVGYLSLTVIDHALRQQAFTSRDAMGLIFGMPLAYFVGSVAAIATALSTHVLDVRWPKRPVWSAMLFDAGFGATTMACAAVSLMHNKGQRMMLLAVVAGAIAAVVCGLLNRMSEVPSRSRRGALVNHTS</sequence>